<dbReference type="SUPFAM" id="SSF81383">
    <property type="entry name" value="F-box domain"/>
    <property type="match status" value="1"/>
</dbReference>
<dbReference type="EMBL" id="ML182824">
    <property type="protein sequence ID" value="THU75140.1"/>
    <property type="molecule type" value="Genomic_DNA"/>
</dbReference>
<proteinExistence type="predicted"/>
<evidence type="ECO:0000313" key="2">
    <source>
        <dbReference type="Proteomes" id="UP000297245"/>
    </source>
</evidence>
<dbReference type="InterPro" id="IPR036047">
    <property type="entry name" value="F-box-like_dom_sf"/>
</dbReference>
<sequence>MSEYLSINYHTFPVQMQSSTRKALVVELQLLASLPGFAKHAAPKPANPVYAHCTTFDMQNTLCTPELLRDIFKSSSRNDNIRNALVCKKWSDVSLDVVWHDVHMRDLPAFFNLLAPIKLGSGNSEDWTLNGCEEVWVQNDCWQYVSTQELG</sequence>
<keyword evidence="2" id="KW-1185">Reference proteome</keyword>
<gene>
    <name evidence="1" type="ORF">K435DRAFT_881526</name>
</gene>
<dbReference type="AlphaFoldDB" id="A0A4S8KIA4"/>
<accession>A0A4S8KIA4</accession>
<name>A0A4S8KIA4_DENBC</name>
<evidence type="ECO:0000313" key="1">
    <source>
        <dbReference type="EMBL" id="THU75140.1"/>
    </source>
</evidence>
<organism evidence="1 2">
    <name type="scientific">Dendrothele bispora (strain CBS 962.96)</name>
    <dbReference type="NCBI Taxonomy" id="1314807"/>
    <lineage>
        <taxon>Eukaryota</taxon>
        <taxon>Fungi</taxon>
        <taxon>Dikarya</taxon>
        <taxon>Basidiomycota</taxon>
        <taxon>Agaricomycotina</taxon>
        <taxon>Agaricomycetes</taxon>
        <taxon>Agaricomycetidae</taxon>
        <taxon>Agaricales</taxon>
        <taxon>Agaricales incertae sedis</taxon>
        <taxon>Dendrothele</taxon>
    </lineage>
</organism>
<reference evidence="1 2" key="1">
    <citation type="journal article" date="2019" name="Nat. Ecol. Evol.">
        <title>Megaphylogeny resolves global patterns of mushroom evolution.</title>
        <authorList>
            <person name="Varga T."/>
            <person name="Krizsan K."/>
            <person name="Foldi C."/>
            <person name="Dima B."/>
            <person name="Sanchez-Garcia M."/>
            <person name="Sanchez-Ramirez S."/>
            <person name="Szollosi G.J."/>
            <person name="Szarkandi J.G."/>
            <person name="Papp V."/>
            <person name="Albert L."/>
            <person name="Andreopoulos W."/>
            <person name="Angelini C."/>
            <person name="Antonin V."/>
            <person name="Barry K.W."/>
            <person name="Bougher N.L."/>
            <person name="Buchanan P."/>
            <person name="Buyck B."/>
            <person name="Bense V."/>
            <person name="Catcheside P."/>
            <person name="Chovatia M."/>
            <person name="Cooper J."/>
            <person name="Damon W."/>
            <person name="Desjardin D."/>
            <person name="Finy P."/>
            <person name="Geml J."/>
            <person name="Haridas S."/>
            <person name="Hughes K."/>
            <person name="Justo A."/>
            <person name="Karasinski D."/>
            <person name="Kautmanova I."/>
            <person name="Kiss B."/>
            <person name="Kocsube S."/>
            <person name="Kotiranta H."/>
            <person name="LaButti K.M."/>
            <person name="Lechner B.E."/>
            <person name="Liimatainen K."/>
            <person name="Lipzen A."/>
            <person name="Lukacs Z."/>
            <person name="Mihaltcheva S."/>
            <person name="Morgado L.N."/>
            <person name="Niskanen T."/>
            <person name="Noordeloos M.E."/>
            <person name="Ohm R.A."/>
            <person name="Ortiz-Santana B."/>
            <person name="Ovrebo C."/>
            <person name="Racz N."/>
            <person name="Riley R."/>
            <person name="Savchenko A."/>
            <person name="Shiryaev A."/>
            <person name="Soop K."/>
            <person name="Spirin V."/>
            <person name="Szebenyi C."/>
            <person name="Tomsovsky M."/>
            <person name="Tulloss R.E."/>
            <person name="Uehling J."/>
            <person name="Grigoriev I.V."/>
            <person name="Vagvolgyi C."/>
            <person name="Papp T."/>
            <person name="Martin F.M."/>
            <person name="Miettinen O."/>
            <person name="Hibbett D.S."/>
            <person name="Nagy L.G."/>
        </authorList>
    </citation>
    <scope>NUCLEOTIDE SEQUENCE [LARGE SCALE GENOMIC DNA]</scope>
    <source>
        <strain evidence="1 2">CBS 962.96</strain>
    </source>
</reference>
<evidence type="ECO:0008006" key="3">
    <source>
        <dbReference type="Google" id="ProtNLM"/>
    </source>
</evidence>
<protein>
    <recommendedName>
        <fullName evidence="3">F-box domain-containing protein</fullName>
    </recommendedName>
</protein>
<dbReference type="OrthoDB" id="2447803at2759"/>
<dbReference type="Proteomes" id="UP000297245">
    <property type="component" value="Unassembled WGS sequence"/>
</dbReference>